<keyword evidence="4" id="KW-1185">Reference proteome</keyword>
<dbReference type="InterPro" id="IPR025698">
    <property type="entry name" value="2TM_dom"/>
</dbReference>
<gene>
    <name evidence="3" type="ordered locus">Deba_0409</name>
</gene>
<proteinExistence type="predicted"/>
<dbReference type="Proteomes" id="UP000009047">
    <property type="component" value="Chromosome"/>
</dbReference>
<sequence>MVDARLAIHKRVGVFVLVNGACLAINLLTGARCLWFWWAPLGTGVGLVGHAWRRKVEREVIKRGQGR</sequence>
<dbReference type="STRING" id="644282.Deba_0409"/>
<accession>E1QDZ8</accession>
<keyword evidence="1" id="KW-1133">Transmembrane helix</keyword>
<feature type="domain" description="2TM" evidence="2">
    <location>
        <begin position="9"/>
        <end position="53"/>
    </location>
</feature>
<keyword evidence="1" id="KW-0472">Membrane</keyword>
<dbReference type="EMBL" id="CP002085">
    <property type="protein sequence ID" value="ADK83784.1"/>
    <property type="molecule type" value="Genomic_DNA"/>
</dbReference>
<evidence type="ECO:0000259" key="2">
    <source>
        <dbReference type="Pfam" id="PF13239"/>
    </source>
</evidence>
<dbReference type="AlphaFoldDB" id="E1QDZ8"/>
<keyword evidence="1" id="KW-0812">Transmembrane</keyword>
<dbReference type="RefSeq" id="WP_013257240.1">
    <property type="nucleotide sequence ID" value="NC_014365.1"/>
</dbReference>
<feature type="transmembrane region" description="Helical" evidence="1">
    <location>
        <begin position="35"/>
        <end position="52"/>
    </location>
</feature>
<name>E1QDZ8_DESB2</name>
<evidence type="ECO:0000256" key="1">
    <source>
        <dbReference type="SAM" id="Phobius"/>
    </source>
</evidence>
<reference evidence="3 4" key="1">
    <citation type="journal article" date="2010" name="Stand. Genomic Sci.">
        <title>Complete genome sequence of Desulfarculus baarsii type strain (2st14).</title>
        <authorList>
            <person name="Sun H."/>
            <person name="Spring S."/>
            <person name="Lapidus A."/>
            <person name="Davenport K."/>
            <person name="Del Rio T.G."/>
            <person name="Tice H."/>
            <person name="Nolan M."/>
            <person name="Copeland A."/>
            <person name="Cheng J.F."/>
            <person name="Lucas S."/>
            <person name="Tapia R."/>
            <person name="Goodwin L."/>
            <person name="Pitluck S."/>
            <person name="Ivanova N."/>
            <person name="Pagani I."/>
            <person name="Mavromatis K."/>
            <person name="Ovchinnikova G."/>
            <person name="Pati A."/>
            <person name="Chen A."/>
            <person name="Palaniappan K."/>
            <person name="Hauser L."/>
            <person name="Chang Y.J."/>
            <person name="Jeffries C.D."/>
            <person name="Detter J.C."/>
            <person name="Han C."/>
            <person name="Rohde M."/>
            <person name="Brambilla E."/>
            <person name="Goker M."/>
            <person name="Woyke T."/>
            <person name="Bristow J."/>
            <person name="Eisen J.A."/>
            <person name="Markowitz V."/>
            <person name="Hugenholtz P."/>
            <person name="Kyrpides N.C."/>
            <person name="Klenk H.P."/>
            <person name="Land M."/>
        </authorList>
    </citation>
    <scope>NUCLEOTIDE SEQUENCE [LARGE SCALE GENOMIC DNA]</scope>
    <source>
        <strain evidence="4">ATCC 33931 / DSM 2075 / LMG 7858 / VKM B-1802 / 2st14</strain>
    </source>
</reference>
<evidence type="ECO:0000313" key="3">
    <source>
        <dbReference type="EMBL" id="ADK83784.1"/>
    </source>
</evidence>
<protein>
    <recommendedName>
        <fullName evidence="2">2TM domain-containing protein</fullName>
    </recommendedName>
</protein>
<evidence type="ECO:0000313" key="4">
    <source>
        <dbReference type="Proteomes" id="UP000009047"/>
    </source>
</evidence>
<dbReference type="KEGG" id="dbr:Deba_0409"/>
<dbReference type="Pfam" id="PF13239">
    <property type="entry name" value="2TM"/>
    <property type="match status" value="1"/>
</dbReference>
<dbReference type="HOGENOM" id="CLU_2805415_0_0_7"/>
<feature type="transmembrane region" description="Helical" evidence="1">
    <location>
        <begin position="12"/>
        <end position="29"/>
    </location>
</feature>
<organism evidence="3 4">
    <name type="scientific">Desulfarculus baarsii (strain ATCC 33931 / DSM 2075 / LMG 7858 / VKM B-1802 / 2st14)</name>
    <dbReference type="NCBI Taxonomy" id="644282"/>
    <lineage>
        <taxon>Bacteria</taxon>
        <taxon>Pseudomonadati</taxon>
        <taxon>Thermodesulfobacteriota</taxon>
        <taxon>Desulfarculia</taxon>
        <taxon>Desulfarculales</taxon>
        <taxon>Desulfarculaceae</taxon>
        <taxon>Desulfarculus</taxon>
    </lineage>
</organism>
<dbReference type="OrthoDB" id="21915at2"/>